<evidence type="ECO:0000313" key="2">
    <source>
        <dbReference type="Proteomes" id="UP000050525"/>
    </source>
</evidence>
<proteinExistence type="predicted"/>
<evidence type="ECO:0000313" key="1">
    <source>
        <dbReference type="EMBL" id="KYO21822.1"/>
    </source>
</evidence>
<organism evidence="1 2">
    <name type="scientific">Alligator mississippiensis</name>
    <name type="common">American alligator</name>
    <dbReference type="NCBI Taxonomy" id="8496"/>
    <lineage>
        <taxon>Eukaryota</taxon>
        <taxon>Metazoa</taxon>
        <taxon>Chordata</taxon>
        <taxon>Craniata</taxon>
        <taxon>Vertebrata</taxon>
        <taxon>Euteleostomi</taxon>
        <taxon>Archelosauria</taxon>
        <taxon>Archosauria</taxon>
        <taxon>Crocodylia</taxon>
        <taxon>Alligatoridae</taxon>
        <taxon>Alligatorinae</taxon>
        <taxon>Alligator</taxon>
    </lineage>
</organism>
<dbReference type="AlphaFoldDB" id="A0A151MBF6"/>
<sequence length="95" mass="10617">MLLLPSKLCTPRLLPQELQEAPRTPELPENILLISLQVQKRHACLSCCERILKNEVAMIQPAAFWAPDPRGLSLAVMSFEDVLLCIRILEGIIVG</sequence>
<dbReference type="Proteomes" id="UP000050525">
    <property type="component" value="Unassembled WGS sequence"/>
</dbReference>
<accession>A0A151MBF6</accession>
<reference evidence="1 2" key="1">
    <citation type="journal article" date="2012" name="Genome Biol.">
        <title>Sequencing three crocodilian genomes to illuminate the evolution of archosaurs and amniotes.</title>
        <authorList>
            <person name="St John J.A."/>
            <person name="Braun E.L."/>
            <person name="Isberg S.R."/>
            <person name="Miles L.G."/>
            <person name="Chong A.Y."/>
            <person name="Gongora J."/>
            <person name="Dalzell P."/>
            <person name="Moran C."/>
            <person name="Bed'hom B."/>
            <person name="Abzhanov A."/>
            <person name="Burgess S.C."/>
            <person name="Cooksey A.M."/>
            <person name="Castoe T.A."/>
            <person name="Crawford N.G."/>
            <person name="Densmore L.D."/>
            <person name="Drew J.C."/>
            <person name="Edwards S.V."/>
            <person name="Faircloth B.C."/>
            <person name="Fujita M.K."/>
            <person name="Greenwold M.J."/>
            <person name="Hoffmann F.G."/>
            <person name="Howard J.M."/>
            <person name="Iguchi T."/>
            <person name="Janes D.E."/>
            <person name="Khan S.Y."/>
            <person name="Kohno S."/>
            <person name="de Koning A.J."/>
            <person name="Lance S.L."/>
            <person name="McCarthy F.M."/>
            <person name="McCormack J.E."/>
            <person name="Merchant M.E."/>
            <person name="Peterson D.G."/>
            <person name="Pollock D.D."/>
            <person name="Pourmand N."/>
            <person name="Raney B.J."/>
            <person name="Roessler K.A."/>
            <person name="Sanford J.R."/>
            <person name="Sawyer R.H."/>
            <person name="Schmidt C.J."/>
            <person name="Triplett E.W."/>
            <person name="Tuberville T.D."/>
            <person name="Venegas-Anaya M."/>
            <person name="Howard J.T."/>
            <person name="Jarvis E.D."/>
            <person name="Guillette L.J.Jr."/>
            <person name="Glenn T.C."/>
            <person name="Green R.E."/>
            <person name="Ray D.A."/>
        </authorList>
    </citation>
    <scope>NUCLEOTIDE SEQUENCE [LARGE SCALE GENOMIC DNA]</scope>
    <source>
        <strain evidence="1">KSC_2009_1</strain>
    </source>
</reference>
<gene>
    <name evidence="1" type="ORF">Y1Q_0000508</name>
</gene>
<comment type="caution">
    <text evidence="1">The sequence shown here is derived from an EMBL/GenBank/DDBJ whole genome shotgun (WGS) entry which is preliminary data.</text>
</comment>
<protein>
    <submittedName>
        <fullName evidence="1">Uncharacterized protein</fullName>
    </submittedName>
</protein>
<keyword evidence="2" id="KW-1185">Reference proteome</keyword>
<name>A0A151MBF6_ALLMI</name>
<dbReference type="EMBL" id="AKHW03006283">
    <property type="protein sequence ID" value="KYO21822.1"/>
    <property type="molecule type" value="Genomic_DNA"/>
</dbReference>